<accession>A0A3E0ID37</accession>
<dbReference type="PANTHER" id="PTHR38471">
    <property type="entry name" value="FOUR HELIX BUNDLE PROTEIN"/>
    <property type="match status" value="1"/>
</dbReference>
<dbReference type="AlphaFoldDB" id="A0A3E0ID37"/>
<dbReference type="RefSeq" id="WP_245939422.1">
    <property type="nucleotide sequence ID" value="NZ_QUNS01000001.1"/>
</dbReference>
<dbReference type="PANTHER" id="PTHR38471:SF2">
    <property type="entry name" value="FOUR HELIX BUNDLE PROTEIN"/>
    <property type="match status" value="1"/>
</dbReference>
<reference evidence="1 2" key="1">
    <citation type="submission" date="2018-08" db="EMBL/GenBank/DDBJ databases">
        <title>Genomic Encyclopedia of Type Strains, Phase IV (KMG-IV): sequencing the most valuable type-strain genomes for metagenomic binning, comparative biology and taxonomic classification.</title>
        <authorList>
            <person name="Goeker M."/>
        </authorList>
    </citation>
    <scope>NUCLEOTIDE SEQUENCE [LARGE SCALE GENOMIC DNA]</scope>
    <source>
        <strain evidence="1 2">DSM 18841</strain>
    </source>
</reference>
<name>A0A3E0ID37_9FLAO</name>
<dbReference type="Pfam" id="PF05635">
    <property type="entry name" value="23S_rRNA_IVP"/>
    <property type="match status" value="1"/>
</dbReference>
<dbReference type="Proteomes" id="UP000256884">
    <property type="component" value="Unassembled WGS sequence"/>
</dbReference>
<sequence length="95" mass="10837">MKEIKFKFEDLKVYQKSLDFVDVVYKVSNTFPKEENYRLTSQFIRAATSVALNIAECSGDTNPQFSRFLQIALGSVKECVVCVAIAKNQKYISIE</sequence>
<dbReference type="InterPro" id="IPR036583">
    <property type="entry name" value="23S_rRNA_IVS_sf"/>
</dbReference>
<dbReference type="NCBIfam" id="TIGR02436">
    <property type="entry name" value="four helix bundle protein"/>
    <property type="match status" value="1"/>
</dbReference>
<protein>
    <submittedName>
        <fullName evidence="1">Four helix bundle protein</fullName>
    </submittedName>
</protein>
<evidence type="ECO:0000313" key="2">
    <source>
        <dbReference type="Proteomes" id="UP000256884"/>
    </source>
</evidence>
<keyword evidence="2" id="KW-1185">Reference proteome</keyword>
<dbReference type="Gene3D" id="1.20.1440.60">
    <property type="entry name" value="23S rRNA-intervening sequence"/>
    <property type="match status" value="1"/>
</dbReference>
<proteinExistence type="predicted"/>
<dbReference type="SUPFAM" id="SSF158446">
    <property type="entry name" value="IVS-encoded protein-like"/>
    <property type="match status" value="1"/>
</dbReference>
<dbReference type="EMBL" id="QUNS01000001">
    <property type="protein sequence ID" value="REH56656.1"/>
    <property type="molecule type" value="Genomic_DNA"/>
</dbReference>
<organism evidence="1 2">
    <name type="scientific">Tenacibaculum gallaicum</name>
    <dbReference type="NCBI Taxonomy" id="561505"/>
    <lineage>
        <taxon>Bacteria</taxon>
        <taxon>Pseudomonadati</taxon>
        <taxon>Bacteroidota</taxon>
        <taxon>Flavobacteriia</taxon>
        <taxon>Flavobacteriales</taxon>
        <taxon>Flavobacteriaceae</taxon>
        <taxon>Tenacibaculum</taxon>
    </lineage>
</organism>
<gene>
    <name evidence="1" type="ORF">C7448_101699</name>
</gene>
<dbReference type="CDD" id="cd16377">
    <property type="entry name" value="23S_rRNA_IVP_like"/>
    <property type="match status" value="1"/>
</dbReference>
<evidence type="ECO:0000313" key="1">
    <source>
        <dbReference type="EMBL" id="REH56656.1"/>
    </source>
</evidence>
<comment type="caution">
    <text evidence="1">The sequence shown here is derived from an EMBL/GenBank/DDBJ whole genome shotgun (WGS) entry which is preliminary data.</text>
</comment>
<dbReference type="InterPro" id="IPR012657">
    <property type="entry name" value="23S_rRNA-intervening_sequence"/>
</dbReference>